<dbReference type="GO" id="GO:0071555">
    <property type="term" value="P:cell wall organization"/>
    <property type="evidence" value="ECO:0007669"/>
    <property type="project" value="UniProtKB-KW"/>
</dbReference>
<evidence type="ECO:0000313" key="18">
    <source>
        <dbReference type="Proteomes" id="UP000612893"/>
    </source>
</evidence>
<evidence type="ECO:0000256" key="4">
    <source>
        <dbReference type="ARBA" id="ARBA00022670"/>
    </source>
</evidence>
<name>A0A934N5I9_9BACT</name>
<dbReference type="InterPro" id="IPR036950">
    <property type="entry name" value="PBP_transglycosylase"/>
</dbReference>
<sequence>MKEPARYRTKSGRSPRARVHAGWSPMARRRSRTAVIRILGVLLGLTLVGGLAAGVYAESFLGSMDSVSGLDSTGFQGDTLISDRNGQLLADYGEAGNHRINVAIDQISPKLVDATVAVEDKNFWTNPGFDPEGILRAALNNFRSRSIVGGGSTITQQLAKQRFLSSRQTLDRKLKEIVYAYQLNRTYSKQKILELYLNLSYYGEQQYGVQAASKTFFGRNAKDLDLAQAAMLAGLPQAPEQWSPVAHPQAAKIRQKQVLDAMVRVGSATPDAAQAAYQENLDVHPPVTKYLAPQFVAYVKTELEQLGFKPGQQQLIVKTTLDLGKQQLGEQVVRDAWNTNKYRDKNGVLSAAMVSMDPKTGQILVYVGNPGADTAKGQFDFVSDVALNPGSSVKPYTYAAAIAARKATMDTPVLDGPSPFPAGPGYQVNNFVHKAYGVQPLKVAFANSLNISAVKTELAVGVPQTLAFYRNMGLKPLDFKGDPNGPDSEYGPSLTLGSNAITLLQHVAGISTFADLGLYHQPEAILQVSDASGKLLYQADANRGRRQAIEPGVAFIVSSILGDDNNRALVFGRGTPLHLNDRHAAAKTGTTETFHDALTVGWTPDLATVVWLGGTLGKDDTMCNCNSDAVYVAAPAWHRFMEAALKAVPDSWYQPPADVIKGANNSWFLQDAPRIDRLPNDNPIASPGPNYGVPNDPGTGPVKAGGQPGAPLPFPWPVPPQPQPGHIRPVPPPQP</sequence>
<dbReference type="GO" id="GO:0030288">
    <property type="term" value="C:outer membrane-bounded periplasmic space"/>
    <property type="evidence" value="ECO:0007669"/>
    <property type="project" value="TreeGrafter"/>
</dbReference>
<keyword evidence="18" id="KW-1185">Reference proteome</keyword>
<dbReference type="Gene3D" id="1.10.3810.10">
    <property type="entry name" value="Biosynthetic peptidoglycan transglycosylase-like"/>
    <property type="match status" value="1"/>
</dbReference>
<dbReference type="Proteomes" id="UP000612893">
    <property type="component" value="Unassembled WGS sequence"/>
</dbReference>
<feature type="compositionally biased region" description="Pro residues" evidence="14">
    <location>
        <begin position="710"/>
        <end position="735"/>
    </location>
</feature>
<dbReference type="RefSeq" id="WP_338198492.1">
    <property type="nucleotide sequence ID" value="NZ_JAEKNR010000015.1"/>
</dbReference>
<evidence type="ECO:0000256" key="5">
    <source>
        <dbReference type="ARBA" id="ARBA00022676"/>
    </source>
</evidence>
<dbReference type="InterPro" id="IPR050396">
    <property type="entry name" value="Glycosyltr_51/Transpeptidase"/>
</dbReference>
<evidence type="ECO:0000313" key="17">
    <source>
        <dbReference type="EMBL" id="MBJ7596661.1"/>
    </source>
</evidence>
<organism evidence="17 18">
    <name type="scientific">Candidatus Nephthysia bennettiae</name>
    <dbReference type="NCBI Taxonomy" id="3127016"/>
    <lineage>
        <taxon>Bacteria</taxon>
        <taxon>Bacillati</taxon>
        <taxon>Candidatus Dormiibacterota</taxon>
        <taxon>Candidatus Dormibacteria</taxon>
        <taxon>Candidatus Dormibacterales</taxon>
        <taxon>Candidatus Dormibacteraceae</taxon>
        <taxon>Candidatus Nephthysia</taxon>
    </lineage>
</organism>
<evidence type="ECO:0000256" key="9">
    <source>
        <dbReference type="ARBA" id="ARBA00022984"/>
    </source>
</evidence>
<gene>
    <name evidence="17" type="ORF">JF922_01045</name>
</gene>
<keyword evidence="7" id="KW-0378">Hydrolase</keyword>
<dbReference type="AlphaFoldDB" id="A0A934N5I9"/>
<keyword evidence="11" id="KW-0961">Cell wall biogenesis/degradation</keyword>
<feature type="domain" description="Glycosyl transferase family 51" evidence="16">
    <location>
        <begin position="86"/>
        <end position="262"/>
    </location>
</feature>
<keyword evidence="10" id="KW-0511">Multifunctional enzyme</keyword>
<dbReference type="GO" id="GO:0009002">
    <property type="term" value="F:serine-type D-Ala-D-Ala carboxypeptidase activity"/>
    <property type="evidence" value="ECO:0007669"/>
    <property type="project" value="UniProtKB-EC"/>
</dbReference>
<dbReference type="InterPro" id="IPR023346">
    <property type="entry name" value="Lysozyme-like_dom_sf"/>
</dbReference>
<evidence type="ECO:0000256" key="13">
    <source>
        <dbReference type="ARBA" id="ARBA00049902"/>
    </source>
</evidence>
<keyword evidence="5" id="KW-0328">Glycosyltransferase</keyword>
<evidence type="ECO:0000259" key="15">
    <source>
        <dbReference type="Pfam" id="PF00905"/>
    </source>
</evidence>
<comment type="catalytic activity">
    <reaction evidence="13">
        <text>[GlcNAc-(1-&gt;4)-Mur2Ac(oyl-L-Ala-gamma-D-Glu-L-Lys-D-Ala-D-Ala)](n)-di-trans,octa-cis-undecaprenyl diphosphate + beta-D-GlcNAc-(1-&gt;4)-Mur2Ac(oyl-L-Ala-gamma-D-Glu-L-Lys-D-Ala-D-Ala)-di-trans,octa-cis-undecaprenyl diphosphate = [GlcNAc-(1-&gt;4)-Mur2Ac(oyl-L-Ala-gamma-D-Glu-L-Lys-D-Ala-D-Ala)](n+1)-di-trans,octa-cis-undecaprenyl diphosphate + di-trans,octa-cis-undecaprenyl diphosphate + H(+)</text>
        <dbReference type="Rhea" id="RHEA:23708"/>
        <dbReference type="Rhea" id="RHEA-COMP:9602"/>
        <dbReference type="Rhea" id="RHEA-COMP:9603"/>
        <dbReference type="ChEBI" id="CHEBI:15378"/>
        <dbReference type="ChEBI" id="CHEBI:58405"/>
        <dbReference type="ChEBI" id="CHEBI:60033"/>
        <dbReference type="ChEBI" id="CHEBI:78435"/>
        <dbReference type="EC" id="2.4.99.28"/>
    </reaction>
</comment>
<evidence type="ECO:0000256" key="10">
    <source>
        <dbReference type="ARBA" id="ARBA00023268"/>
    </source>
</evidence>
<proteinExistence type="inferred from homology"/>
<dbReference type="PANTHER" id="PTHR32282">
    <property type="entry name" value="BINDING PROTEIN TRANSPEPTIDASE, PUTATIVE-RELATED"/>
    <property type="match status" value="1"/>
</dbReference>
<dbReference type="InterPro" id="IPR001460">
    <property type="entry name" value="PCN-bd_Tpept"/>
</dbReference>
<dbReference type="GO" id="GO:0009252">
    <property type="term" value="P:peptidoglycan biosynthetic process"/>
    <property type="evidence" value="ECO:0007669"/>
    <property type="project" value="UniProtKB-KW"/>
</dbReference>
<evidence type="ECO:0000256" key="6">
    <source>
        <dbReference type="ARBA" id="ARBA00022679"/>
    </source>
</evidence>
<dbReference type="EMBL" id="JAEKNR010000015">
    <property type="protein sequence ID" value="MBJ7596661.1"/>
    <property type="molecule type" value="Genomic_DNA"/>
</dbReference>
<feature type="region of interest" description="Disordered" evidence="14">
    <location>
        <begin position="1"/>
        <end position="24"/>
    </location>
</feature>
<evidence type="ECO:0000256" key="1">
    <source>
        <dbReference type="ARBA" id="ARBA00007090"/>
    </source>
</evidence>
<dbReference type="GO" id="GO:0008955">
    <property type="term" value="F:peptidoglycan glycosyltransferase activity"/>
    <property type="evidence" value="ECO:0007669"/>
    <property type="project" value="UniProtKB-EC"/>
</dbReference>
<dbReference type="GO" id="GO:0008658">
    <property type="term" value="F:penicillin binding"/>
    <property type="evidence" value="ECO:0007669"/>
    <property type="project" value="InterPro"/>
</dbReference>
<comment type="catalytic activity">
    <reaction evidence="12">
        <text>Preferential cleavage: (Ac)2-L-Lys-D-Ala-|-D-Ala. Also transpeptidation of peptidyl-alanyl moieties that are N-acyl substituents of D-alanine.</text>
        <dbReference type="EC" id="3.4.16.4"/>
    </reaction>
</comment>
<keyword evidence="8" id="KW-0133">Cell shape</keyword>
<evidence type="ECO:0000256" key="7">
    <source>
        <dbReference type="ARBA" id="ARBA00022801"/>
    </source>
</evidence>
<protein>
    <submittedName>
        <fullName evidence="17">Transglycosylase domain-containing protein</fullName>
    </submittedName>
</protein>
<comment type="caution">
    <text evidence="17">The sequence shown here is derived from an EMBL/GenBank/DDBJ whole genome shotgun (WGS) entry which is preliminary data.</text>
</comment>
<comment type="similarity">
    <text evidence="1">In the C-terminal section; belongs to the transpeptidase family.</text>
</comment>
<evidence type="ECO:0000256" key="11">
    <source>
        <dbReference type="ARBA" id="ARBA00023316"/>
    </source>
</evidence>
<keyword evidence="3" id="KW-0121">Carboxypeptidase</keyword>
<feature type="domain" description="Penicillin-binding protein transpeptidase" evidence="15">
    <location>
        <begin position="352"/>
        <end position="610"/>
    </location>
</feature>
<accession>A0A934N5I9</accession>
<dbReference type="Pfam" id="PF00905">
    <property type="entry name" value="Transpeptidase"/>
    <property type="match status" value="1"/>
</dbReference>
<dbReference type="SUPFAM" id="SSF53955">
    <property type="entry name" value="Lysozyme-like"/>
    <property type="match status" value="1"/>
</dbReference>
<keyword evidence="6" id="KW-0808">Transferase</keyword>
<feature type="compositionally biased region" description="Basic residues" evidence="14">
    <location>
        <begin position="7"/>
        <end position="19"/>
    </location>
</feature>
<dbReference type="FunFam" id="1.10.3810.10:FF:000001">
    <property type="entry name" value="Penicillin-binding protein 1A"/>
    <property type="match status" value="1"/>
</dbReference>
<evidence type="ECO:0000256" key="2">
    <source>
        <dbReference type="ARBA" id="ARBA00007739"/>
    </source>
</evidence>
<comment type="similarity">
    <text evidence="2">In the N-terminal section; belongs to the glycosyltransferase 51 family.</text>
</comment>
<dbReference type="GO" id="GO:0006508">
    <property type="term" value="P:proteolysis"/>
    <property type="evidence" value="ECO:0007669"/>
    <property type="project" value="UniProtKB-KW"/>
</dbReference>
<keyword evidence="9" id="KW-0573">Peptidoglycan synthesis</keyword>
<evidence type="ECO:0000256" key="12">
    <source>
        <dbReference type="ARBA" id="ARBA00034000"/>
    </source>
</evidence>
<reference evidence="17" key="1">
    <citation type="submission" date="2020-10" db="EMBL/GenBank/DDBJ databases">
        <title>Ca. Dormibacterota MAGs.</title>
        <authorList>
            <person name="Montgomery K."/>
        </authorList>
    </citation>
    <scope>NUCLEOTIDE SEQUENCE [LARGE SCALE GENOMIC DNA]</scope>
    <source>
        <strain evidence="17">SC8812_S17_10</strain>
    </source>
</reference>
<dbReference type="InterPro" id="IPR001264">
    <property type="entry name" value="Glyco_trans_51"/>
</dbReference>
<evidence type="ECO:0000256" key="8">
    <source>
        <dbReference type="ARBA" id="ARBA00022960"/>
    </source>
</evidence>
<dbReference type="GO" id="GO:0008360">
    <property type="term" value="P:regulation of cell shape"/>
    <property type="evidence" value="ECO:0007669"/>
    <property type="project" value="UniProtKB-KW"/>
</dbReference>
<dbReference type="SUPFAM" id="SSF56601">
    <property type="entry name" value="beta-lactamase/transpeptidase-like"/>
    <property type="match status" value="1"/>
</dbReference>
<dbReference type="Gene3D" id="3.40.710.10">
    <property type="entry name" value="DD-peptidase/beta-lactamase superfamily"/>
    <property type="match status" value="1"/>
</dbReference>
<keyword evidence="4" id="KW-0645">Protease</keyword>
<dbReference type="InterPro" id="IPR012338">
    <property type="entry name" value="Beta-lactam/transpept-like"/>
</dbReference>
<evidence type="ECO:0000256" key="14">
    <source>
        <dbReference type="SAM" id="MobiDB-lite"/>
    </source>
</evidence>
<evidence type="ECO:0000259" key="16">
    <source>
        <dbReference type="Pfam" id="PF00912"/>
    </source>
</evidence>
<evidence type="ECO:0000256" key="3">
    <source>
        <dbReference type="ARBA" id="ARBA00022645"/>
    </source>
</evidence>
<feature type="region of interest" description="Disordered" evidence="14">
    <location>
        <begin position="678"/>
        <end position="735"/>
    </location>
</feature>
<dbReference type="Pfam" id="PF00912">
    <property type="entry name" value="Transgly"/>
    <property type="match status" value="1"/>
</dbReference>
<dbReference type="PANTHER" id="PTHR32282:SF33">
    <property type="entry name" value="PEPTIDOGLYCAN GLYCOSYLTRANSFERASE"/>
    <property type="match status" value="1"/>
</dbReference>